<evidence type="ECO:0000313" key="2">
    <source>
        <dbReference type="Proteomes" id="UP001501787"/>
    </source>
</evidence>
<accession>A0ABN0VWU0</accession>
<organism evidence="1 2">
    <name type="scientific">Psychrobacter aestuarii</name>
    <dbReference type="NCBI Taxonomy" id="556327"/>
    <lineage>
        <taxon>Bacteria</taxon>
        <taxon>Pseudomonadati</taxon>
        <taxon>Pseudomonadota</taxon>
        <taxon>Gammaproteobacteria</taxon>
        <taxon>Moraxellales</taxon>
        <taxon>Moraxellaceae</taxon>
        <taxon>Psychrobacter</taxon>
    </lineage>
</organism>
<proteinExistence type="predicted"/>
<dbReference type="RefSeq" id="WP_201505399.1">
    <property type="nucleotide sequence ID" value="NZ_BAAAFR010000005.1"/>
</dbReference>
<keyword evidence="2" id="KW-1185">Reference proteome</keyword>
<dbReference type="Proteomes" id="UP001501787">
    <property type="component" value="Unassembled WGS sequence"/>
</dbReference>
<gene>
    <name evidence="1" type="ORF">GCM10009129_16090</name>
</gene>
<protein>
    <recommendedName>
        <fullName evidence="3">Phage portal protein</fullName>
    </recommendedName>
</protein>
<sequence length="526" mass="59521">MFNVERYLAGMLIDNRQARQAQNQAASGIQNIDQSYEAINQMELGSPTSSKNPERTRQQIYGMWELMQKDPQVSEALSLHVTAALGGHESTGDMIFISPHDRIKKGGRRAKKLRAQVEKEAKVIAPILNRVAVQLATQAVGYGDSYARIHFDNKGVNNLMSNQFTMPWAIMPFEKASKTIGYHVLEAEKQQRGITKLNAQQMLRFKMPRIDHVRQPFLPIWQDTKMMQYDNPRDMPILPAEVGGSFLYKVEEAWQDVTIARAALNNQQISDSVKQAFVTVNMEGMPRSQQEKYFARIVKLLNNYRQNVRDAFDGKESLWGTKFHMLPQYGEKQILQSVGDISQRMTPLTDTPLMLSLRRLAGGLGMDLSLIGWADMLAGGLGDGAAFHTSAQMMRRSHLIRSALVDGYNHVMSVHWGLRYGEYFEDGNYPWQINFYSDQSAAATQALTNRQNRANTTLLQTQVFVAIRELGLDLHGAQMMLEDELGYDSEKAERIAMYLCVQPQQAGGQMMGEGEGLPEDMDFDYE</sequence>
<reference evidence="1 2" key="1">
    <citation type="journal article" date="2019" name="Int. J. Syst. Evol. Microbiol.">
        <title>The Global Catalogue of Microorganisms (GCM) 10K type strain sequencing project: providing services to taxonomists for standard genome sequencing and annotation.</title>
        <authorList>
            <consortium name="The Broad Institute Genomics Platform"/>
            <consortium name="The Broad Institute Genome Sequencing Center for Infectious Disease"/>
            <person name="Wu L."/>
            <person name="Ma J."/>
        </authorList>
    </citation>
    <scope>NUCLEOTIDE SEQUENCE [LARGE SCALE GENOMIC DNA]</scope>
    <source>
        <strain evidence="1 2">JCM 16343</strain>
    </source>
</reference>
<dbReference type="EMBL" id="BAAAFR010000005">
    <property type="protein sequence ID" value="GAA0319243.1"/>
    <property type="molecule type" value="Genomic_DNA"/>
</dbReference>
<evidence type="ECO:0000313" key="1">
    <source>
        <dbReference type="EMBL" id="GAA0319243.1"/>
    </source>
</evidence>
<evidence type="ECO:0008006" key="3">
    <source>
        <dbReference type="Google" id="ProtNLM"/>
    </source>
</evidence>
<comment type="caution">
    <text evidence="1">The sequence shown here is derived from an EMBL/GenBank/DDBJ whole genome shotgun (WGS) entry which is preliminary data.</text>
</comment>
<name>A0ABN0VWU0_9GAMM</name>